<feature type="domain" description="Inosine/uridine-preferring nucleoside hydrolase" evidence="3">
    <location>
        <begin position="9"/>
        <end position="306"/>
    </location>
</feature>
<name>A0ABU5GFK6_9ACTO</name>
<evidence type="ECO:0000313" key="4">
    <source>
        <dbReference type="EMBL" id="MDY5147137.1"/>
    </source>
</evidence>
<evidence type="ECO:0000256" key="1">
    <source>
        <dbReference type="ARBA" id="ARBA00022801"/>
    </source>
</evidence>
<evidence type="ECO:0000259" key="3">
    <source>
        <dbReference type="Pfam" id="PF01156"/>
    </source>
</evidence>
<accession>A0ABU5GFK6</accession>
<gene>
    <name evidence="4" type="ORF">R6P33_08925</name>
</gene>
<keyword evidence="5" id="KW-1185">Reference proteome</keyword>
<evidence type="ECO:0000256" key="2">
    <source>
        <dbReference type="ARBA" id="ARBA00023295"/>
    </source>
</evidence>
<dbReference type="EMBL" id="JAWNFY010000032">
    <property type="protein sequence ID" value="MDY5147137.1"/>
    <property type="molecule type" value="Genomic_DNA"/>
</dbReference>
<dbReference type="Proteomes" id="UP001284901">
    <property type="component" value="Unassembled WGS sequence"/>
</dbReference>
<dbReference type="CDD" id="cd02650">
    <property type="entry name" value="nuc_hydro_CaPnhB"/>
    <property type="match status" value="1"/>
</dbReference>
<sequence>MTSTIRPLYFDCDTGIDDSMALVYLAKAPEISLVGVGTVSGNTNCEQAAENTLSILEAMGRTDVPVAVGSHDFLTSKYTWVPTHIHGDNGIGNVELPTAQRRPEAESASDMLLRLSHEYAGELEVVAVGPSTNLALALQKDPELATRVKRVVLMGGAAREVGNASVVAEANVFNDPEAAQTVMAAPWEQVWVPLDVTLANILEEEHRARLLASPKREAQIVGEALDVYFNFYLPEYGRRCSALHDPLAAAVAVGAIKPTIWPVVEAEVDITDGPGRGQSLFDLRLKPRNGWQDTPGGHIRVVLEVEKSFPDHLTERLSA</sequence>
<dbReference type="InterPro" id="IPR001910">
    <property type="entry name" value="Inosine/uridine_hydrolase_dom"/>
</dbReference>
<dbReference type="SUPFAM" id="SSF53590">
    <property type="entry name" value="Nucleoside hydrolase"/>
    <property type="match status" value="1"/>
</dbReference>
<dbReference type="GeneID" id="92812998"/>
<dbReference type="Gene3D" id="3.90.245.10">
    <property type="entry name" value="Ribonucleoside hydrolase-like"/>
    <property type="match status" value="1"/>
</dbReference>
<organism evidence="4 5">
    <name type="scientific">Actinotignum timonense</name>
    <dbReference type="NCBI Taxonomy" id="1870995"/>
    <lineage>
        <taxon>Bacteria</taxon>
        <taxon>Bacillati</taxon>
        <taxon>Actinomycetota</taxon>
        <taxon>Actinomycetes</taxon>
        <taxon>Actinomycetales</taxon>
        <taxon>Actinomycetaceae</taxon>
        <taxon>Actinotignum</taxon>
    </lineage>
</organism>
<dbReference type="PANTHER" id="PTHR12304:SF4">
    <property type="entry name" value="URIDINE NUCLEOSIDASE"/>
    <property type="match status" value="1"/>
</dbReference>
<dbReference type="Pfam" id="PF01156">
    <property type="entry name" value="IU_nuc_hydro"/>
    <property type="match status" value="1"/>
</dbReference>
<evidence type="ECO:0000313" key="5">
    <source>
        <dbReference type="Proteomes" id="UP001284901"/>
    </source>
</evidence>
<dbReference type="InterPro" id="IPR023186">
    <property type="entry name" value="IUNH"/>
</dbReference>
<keyword evidence="2" id="KW-0326">Glycosidase</keyword>
<reference evidence="4 5" key="1">
    <citation type="submission" date="2023-10" db="EMBL/GenBank/DDBJ databases">
        <title>Whole Genome based description of the genera Actinobaculum and Actinotignum reveals a complex phylogenetic relationship within the species included in the genus Actinotignum.</title>
        <authorList>
            <person name="Jensen C.S."/>
            <person name="Dargis R."/>
            <person name="Kemp M."/>
            <person name="Christensen J.J."/>
        </authorList>
    </citation>
    <scope>NUCLEOTIDE SEQUENCE [LARGE SCALE GENOMIC DNA]</scope>
    <source>
        <strain evidence="4 5">SLA_B089</strain>
    </source>
</reference>
<dbReference type="PANTHER" id="PTHR12304">
    <property type="entry name" value="INOSINE-URIDINE PREFERRING NUCLEOSIDE HYDROLASE"/>
    <property type="match status" value="1"/>
</dbReference>
<dbReference type="GO" id="GO:0016787">
    <property type="term" value="F:hydrolase activity"/>
    <property type="evidence" value="ECO:0007669"/>
    <property type="project" value="UniProtKB-KW"/>
</dbReference>
<keyword evidence="1 4" id="KW-0378">Hydrolase</keyword>
<proteinExistence type="predicted"/>
<protein>
    <submittedName>
        <fullName evidence="4">Nucleoside hydrolase</fullName>
    </submittedName>
</protein>
<dbReference type="RefSeq" id="WP_087069692.1">
    <property type="nucleotide sequence ID" value="NZ_CAUPFC010000029.1"/>
</dbReference>
<comment type="caution">
    <text evidence="4">The sequence shown here is derived from an EMBL/GenBank/DDBJ whole genome shotgun (WGS) entry which is preliminary data.</text>
</comment>
<dbReference type="InterPro" id="IPR036452">
    <property type="entry name" value="Ribo_hydro-like"/>
</dbReference>